<evidence type="ECO:0000259" key="6">
    <source>
        <dbReference type="PROSITE" id="PS50977"/>
    </source>
</evidence>
<dbReference type="InterPro" id="IPR050109">
    <property type="entry name" value="HTH-type_TetR-like_transc_reg"/>
</dbReference>
<dbReference type="Pfam" id="PF17920">
    <property type="entry name" value="TetR_C_16"/>
    <property type="match status" value="1"/>
</dbReference>
<reference evidence="7" key="1">
    <citation type="submission" date="2021-08" db="EMBL/GenBank/DDBJ databases">
        <authorList>
            <person name="Stevens D.C."/>
        </authorList>
    </citation>
    <scope>NUCLEOTIDE SEQUENCE</scope>
    <source>
        <strain evidence="7">DSM 53165</strain>
    </source>
</reference>
<comment type="caution">
    <text evidence="7">The sequence shown here is derived from an EMBL/GenBank/DDBJ whole genome shotgun (WGS) entry which is preliminary data.</text>
</comment>
<proteinExistence type="predicted"/>
<feature type="DNA-binding region" description="H-T-H motif" evidence="4">
    <location>
        <begin position="45"/>
        <end position="64"/>
    </location>
</feature>
<keyword evidence="3" id="KW-0804">Transcription</keyword>
<gene>
    <name evidence="7" type="ORF">K7C98_41520</name>
</gene>
<dbReference type="Pfam" id="PF00440">
    <property type="entry name" value="TetR_N"/>
    <property type="match status" value="1"/>
</dbReference>
<evidence type="ECO:0000256" key="2">
    <source>
        <dbReference type="ARBA" id="ARBA00023125"/>
    </source>
</evidence>
<feature type="region of interest" description="Disordered" evidence="5">
    <location>
        <begin position="1"/>
        <end position="22"/>
    </location>
</feature>
<organism evidence="7 8">
    <name type="scientific">Nannocystis pusilla</name>
    <dbReference type="NCBI Taxonomy" id="889268"/>
    <lineage>
        <taxon>Bacteria</taxon>
        <taxon>Pseudomonadati</taxon>
        <taxon>Myxococcota</taxon>
        <taxon>Polyangia</taxon>
        <taxon>Nannocystales</taxon>
        <taxon>Nannocystaceae</taxon>
        <taxon>Nannocystis</taxon>
    </lineage>
</organism>
<dbReference type="Proteomes" id="UP001139031">
    <property type="component" value="Unassembled WGS sequence"/>
</dbReference>
<dbReference type="InterPro" id="IPR001647">
    <property type="entry name" value="HTH_TetR"/>
</dbReference>
<sequence length="200" mass="21669">MAQRKSPFRLCSAPAPRPRDAEQTRAEILRAARLLFATRGYANAGMREIARAAGITPALVVRYFGSKRDLFLAAIETDIGLAPFLGPDRATVGRHIARYFFSKPLRDADTLSILLHAAGDPEVRDLATELLNARVIQPLARWLGPPRAEARAALLLAIISGTWLFRQALPMRAFAGGPDAALASCLAAQIQHVVDGLPEP</sequence>
<keyword evidence="1" id="KW-0805">Transcription regulation</keyword>
<dbReference type="PANTHER" id="PTHR30055:SF234">
    <property type="entry name" value="HTH-TYPE TRANSCRIPTIONAL REGULATOR BETI"/>
    <property type="match status" value="1"/>
</dbReference>
<evidence type="ECO:0000313" key="8">
    <source>
        <dbReference type="Proteomes" id="UP001139031"/>
    </source>
</evidence>
<dbReference type="PROSITE" id="PS50977">
    <property type="entry name" value="HTH_TETR_2"/>
    <property type="match status" value="1"/>
</dbReference>
<evidence type="ECO:0000313" key="7">
    <source>
        <dbReference type="EMBL" id="MBZ5715749.1"/>
    </source>
</evidence>
<dbReference type="SUPFAM" id="SSF46689">
    <property type="entry name" value="Homeodomain-like"/>
    <property type="match status" value="1"/>
</dbReference>
<dbReference type="PANTHER" id="PTHR30055">
    <property type="entry name" value="HTH-TYPE TRANSCRIPTIONAL REGULATOR RUTR"/>
    <property type="match status" value="1"/>
</dbReference>
<accession>A0ABS7U5R1</accession>
<dbReference type="SUPFAM" id="SSF48498">
    <property type="entry name" value="Tetracyclin repressor-like, C-terminal domain"/>
    <property type="match status" value="1"/>
</dbReference>
<dbReference type="InterPro" id="IPR036271">
    <property type="entry name" value="Tet_transcr_reg_TetR-rel_C_sf"/>
</dbReference>
<keyword evidence="8" id="KW-1185">Reference proteome</keyword>
<keyword evidence="2 4" id="KW-0238">DNA-binding</keyword>
<dbReference type="InterPro" id="IPR041678">
    <property type="entry name" value="TetR_C_16"/>
</dbReference>
<dbReference type="EMBL" id="JAIRAU010000057">
    <property type="protein sequence ID" value="MBZ5715749.1"/>
    <property type="molecule type" value="Genomic_DNA"/>
</dbReference>
<name>A0ABS7U5R1_9BACT</name>
<dbReference type="PRINTS" id="PR00455">
    <property type="entry name" value="HTHTETR"/>
</dbReference>
<dbReference type="InterPro" id="IPR009057">
    <property type="entry name" value="Homeodomain-like_sf"/>
</dbReference>
<evidence type="ECO:0000256" key="1">
    <source>
        <dbReference type="ARBA" id="ARBA00023015"/>
    </source>
</evidence>
<protein>
    <submittedName>
        <fullName evidence="7">TetR family transcriptional regulator</fullName>
    </submittedName>
</protein>
<evidence type="ECO:0000256" key="4">
    <source>
        <dbReference type="PROSITE-ProRule" id="PRU00335"/>
    </source>
</evidence>
<evidence type="ECO:0000256" key="5">
    <source>
        <dbReference type="SAM" id="MobiDB-lite"/>
    </source>
</evidence>
<feature type="domain" description="HTH tetR-type" evidence="6">
    <location>
        <begin position="22"/>
        <end position="82"/>
    </location>
</feature>
<dbReference type="Gene3D" id="1.10.357.10">
    <property type="entry name" value="Tetracycline Repressor, domain 2"/>
    <property type="match status" value="1"/>
</dbReference>
<evidence type="ECO:0000256" key="3">
    <source>
        <dbReference type="ARBA" id="ARBA00023163"/>
    </source>
</evidence>
<dbReference type="RefSeq" id="WP_224197482.1">
    <property type="nucleotide sequence ID" value="NZ_JAIRAU010000057.1"/>
</dbReference>